<evidence type="ECO:0000313" key="3">
    <source>
        <dbReference type="Proteomes" id="UP000275078"/>
    </source>
</evidence>
<reference evidence="2 3" key="1">
    <citation type="journal article" date="2018" name="Nat. Ecol. Evol.">
        <title>Pezizomycetes genomes reveal the molecular basis of ectomycorrhizal truffle lifestyle.</title>
        <authorList>
            <person name="Murat C."/>
            <person name="Payen T."/>
            <person name="Noel B."/>
            <person name="Kuo A."/>
            <person name="Morin E."/>
            <person name="Chen J."/>
            <person name="Kohler A."/>
            <person name="Krizsan K."/>
            <person name="Balestrini R."/>
            <person name="Da Silva C."/>
            <person name="Montanini B."/>
            <person name="Hainaut M."/>
            <person name="Levati E."/>
            <person name="Barry K.W."/>
            <person name="Belfiori B."/>
            <person name="Cichocki N."/>
            <person name="Clum A."/>
            <person name="Dockter R.B."/>
            <person name="Fauchery L."/>
            <person name="Guy J."/>
            <person name="Iotti M."/>
            <person name="Le Tacon F."/>
            <person name="Lindquist E.A."/>
            <person name="Lipzen A."/>
            <person name="Malagnac F."/>
            <person name="Mello A."/>
            <person name="Molinier V."/>
            <person name="Miyauchi S."/>
            <person name="Poulain J."/>
            <person name="Riccioni C."/>
            <person name="Rubini A."/>
            <person name="Sitrit Y."/>
            <person name="Splivallo R."/>
            <person name="Traeger S."/>
            <person name="Wang M."/>
            <person name="Zifcakova L."/>
            <person name="Wipf D."/>
            <person name="Zambonelli A."/>
            <person name="Paolocci F."/>
            <person name="Nowrousian M."/>
            <person name="Ottonello S."/>
            <person name="Baldrian P."/>
            <person name="Spatafora J.W."/>
            <person name="Henrissat B."/>
            <person name="Nagy L.G."/>
            <person name="Aury J.M."/>
            <person name="Wincker P."/>
            <person name="Grigoriev I.V."/>
            <person name="Bonfante P."/>
            <person name="Martin F.M."/>
        </authorList>
    </citation>
    <scope>NUCLEOTIDE SEQUENCE [LARGE SCALE GENOMIC DNA]</scope>
    <source>
        <strain evidence="2 3">RN42</strain>
    </source>
</reference>
<organism evidence="2 3">
    <name type="scientific">Ascobolus immersus RN42</name>
    <dbReference type="NCBI Taxonomy" id="1160509"/>
    <lineage>
        <taxon>Eukaryota</taxon>
        <taxon>Fungi</taxon>
        <taxon>Dikarya</taxon>
        <taxon>Ascomycota</taxon>
        <taxon>Pezizomycotina</taxon>
        <taxon>Pezizomycetes</taxon>
        <taxon>Pezizales</taxon>
        <taxon>Ascobolaceae</taxon>
        <taxon>Ascobolus</taxon>
    </lineage>
</organism>
<keyword evidence="1" id="KW-1133">Transmembrane helix</keyword>
<keyword evidence="3" id="KW-1185">Reference proteome</keyword>
<evidence type="ECO:0000256" key="1">
    <source>
        <dbReference type="SAM" id="Phobius"/>
    </source>
</evidence>
<dbReference type="Proteomes" id="UP000275078">
    <property type="component" value="Unassembled WGS sequence"/>
</dbReference>
<protein>
    <submittedName>
        <fullName evidence="2">Uncharacterized protein</fullName>
    </submittedName>
</protein>
<keyword evidence="1" id="KW-0812">Transmembrane</keyword>
<sequence length="76" mass="8687">MPAGGGNGPEVERFFLLFFLVSFVILFLCSYGVFCFSASIGMIRFFLSSFHHFFVCLSAYSQASLWDFLCFQRSLE</sequence>
<evidence type="ECO:0000313" key="2">
    <source>
        <dbReference type="EMBL" id="RPA79170.1"/>
    </source>
</evidence>
<dbReference type="AlphaFoldDB" id="A0A3N4I510"/>
<gene>
    <name evidence="2" type="ORF">BJ508DRAFT_144556</name>
</gene>
<dbReference type="EMBL" id="ML119702">
    <property type="protein sequence ID" value="RPA79170.1"/>
    <property type="molecule type" value="Genomic_DNA"/>
</dbReference>
<proteinExistence type="predicted"/>
<accession>A0A3N4I510</accession>
<feature type="transmembrane region" description="Helical" evidence="1">
    <location>
        <begin position="14"/>
        <end position="36"/>
    </location>
</feature>
<keyword evidence="1" id="KW-0472">Membrane</keyword>
<name>A0A3N4I510_ASCIM</name>